<comment type="caution">
    <text evidence="2">The sequence shown here is derived from an EMBL/GenBank/DDBJ whole genome shotgun (WGS) entry which is preliminary data.</text>
</comment>
<dbReference type="GO" id="GO:0016853">
    <property type="term" value="F:isomerase activity"/>
    <property type="evidence" value="ECO:0007669"/>
    <property type="project" value="UniProtKB-KW"/>
</dbReference>
<protein>
    <submittedName>
        <fullName evidence="2">Sugar phosphate isomerase</fullName>
    </submittedName>
</protein>
<reference evidence="2" key="1">
    <citation type="journal article" date="2014" name="Int. J. Syst. Evol. Microbiol.">
        <title>Complete genome sequence of Corynebacterium casei LMG S-19264T (=DSM 44701T), isolated from a smear-ripened cheese.</title>
        <authorList>
            <consortium name="US DOE Joint Genome Institute (JGI-PGF)"/>
            <person name="Walter F."/>
            <person name="Albersmeier A."/>
            <person name="Kalinowski J."/>
            <person name="Ruckert C."/>
        </authorList>
    </citation>
    <scope>NUCLEOTIDE SEQUENCE</scope>
    <source>
        <strain evidence="2">KCTC 42651</strain>
    </source>
</reference>
<dbReference type="InterPro" id="IPR050312">
    <property type="entry name" value="IolE/XylAMocC-like"/>
</dbReference>
<dbReference type="RefSeq" id="WP_189988039.1">
    <property type="nucleotide sequence ID" value="NZ_BMZS01000002.1"/>
</dbReference>
<dbReference type="SUPFAM" id="SSF51658">
    <property type="entry name" value="Xylose isomerase-like"/>
    <property type="match status" value="1"/>
</dbReference>
<proteinExistence type="predicted"/>
<dbReference type="InterPro" id="IPR036237">
    <property type="entry name" value="Xyl_isomerase-like_sf"/>
</dbReference>
<organism evidence="2 3">
    <name type="scientific">Thalassobaculum fulvum</name>
    <dbReference type="NCBI Taxonomy" id="1633335"/>
    <lineage>
        <taxon>Bacteria</taxon>
        <taxon>Pseudomonadati</taxon>
        <taxon>Pseudomonadota</taxon>
        <taxon>Alphaproteobacteria</taxon>
        <taxon>Rhodospirillales</taxon>
        <taxon>Thalassobaculaceae</taxon>
        <taxon>Thalassobaculum</taxon>
    </lineage>
</organism>
<evidence type="ECO:0000259" key="1">
    <source>
        <dbReference type="Pfam" id="PF01261"/>
    </source>
</evidence>
<feature type="domain" description="Xylose isomerase-like TIM barrel" evidence="1">
    <location>
        <begin position="52"/>
        <end position="265"/>
    </location>
</feature>
<dbReference type="Gene3D" id="3.20.20.150">
    <property type="entry name" value="Divalent-metal-dependent TIM barrel enzymes"/>
    <property type="match status" value="1"/>
</dbReference>
<dbReference type="AlphaFoldDB" id="A0A918XPI9"/>
<dbReference type="Proteomes" id="UP000630353">
    <property type="component" value="Unassembled WGS sequence"/>
</dbReference>
<dbReference type="EMBL" id="BMZS01000002">
    <property type="protein sequence ID" value="GHD44637.1"/>
    <property type="molecule type" value="Genomic_DNA"/>
</dbReference>
<name>A0A918XPI9_9PROT</name>
<evidence type="ECO:0000313" key="2">
    <source>
        <dbReference type="EMBL" id="GHD44637.1"/>
    </source>
</evidence>
<dbReference type="InterPro" id="IPR013022">
    <property type="entry name" value="Xyl_isomerase-like_TIM-brl"/>
</dbReference>
<dbReference type="PANTHER" id="PTHR12110">
    <property type="entry name" value="HYDROXYPYRUVATE ISOMERASE"/>
    <property type="match status" value="1"/>
</dbReference>
<dbReference type="PANTHER" id="PTHR12110:SF53">
    <property type="entry name" value="BLR5974 PROTEIN"/>
    <property type="match status" value="1"/>
</dbReference>
<dbReference type="Pfam" id="PF01261">
    <property type="entry name" value="AP_endonuc_2"/>
    <property type="match status" value="1"/>
</dbReference>
<keyword evidence="3" id="KW-1185">Reference proteome</keyword>
<keyword evidence="2" id="KW-0413">Isomerase</keyword>
<gene>
    <name evidence="2" type="ORF">GCM10017083_12260</name>
</gene>
<sequence length="275" mass="30387">MNQPDDLPLLGAAMPSAALPAWRDWLAEGPRDIELQDFFRAELLDGDWRTVARAARAELQGHRGRLGIHGPFMGFDIDTQDPAVRAIVQKRLDQGLDVCEELGASQMVLHSPFKTWTHHNLDNQAGAREKLQERVHAALDRAVARAERIGVTLVIENIEDKDPHARVQLARSFGSDRVRVSLDTGHAYYAHVSTGAPPVDYYVAAAGNLLEHVHLQDADGYADRHWPIGEGSILWPGVFRQLATLGSNPRLILELRDTGAIGRAARYLVEAGLAR</sequence>
<evidence type="ECO:0000313" key="3">
    <source>
        <dbReference type="Proteomes" id="UP000630353"/>
    </source>
</evidence>
<reference evidence="2" key="2">
    <citation type="submission" date="2020-09" db="EMBL/GenBank/DDBJ databases">
        <authorList>
            <person name="Sun Q."/>
            <person name="Kim S."/>
        </authorList>
    </citation>
    <scope>NUCLEOTIDE SEQUENCE</scope>
    <source>
        <strain evidence="2">KCTC 42651</strain>
    </source>
</reference>
<accession>A0A918XPI9</accession>